<accession>A0ABY5WAQ6</accession>
<reference evidence="2" key="2">
    <citation type="submission" date="2022-09" db="EMBL/GenBank/DDBJ databases">
        <title>Biosynthetic gene clusters of Dactylosporangioum fulvum.</title>
        <authorList>
            <person name="Caradec T."/>
        </authorList>
    </citation>
    <scope>NUCLEOTIDE SEQUENCE</scope>
    <source>
        <strain evidence="2">NRRL B-16292</strain>
    </source>
</reference>
<gene>
    <name evidence="2" type="ORF">Dfulv_21230</name>
</gene>
<reference evidence="2" key="1">
    <citation type="submission" date="2021-04" db="EMBL/GenBank/DDBJ databases">
        <authorList>
            <person name="Hartkoorn R.C."/>
            <person name="Beaudoing E."/>
            <person name="Hot D."/>
        </authorList>
    </citation>
    <scope>NUCLEOTIDE SEQUENCE</scope>
    <source>
        <strain evidence="2">NRRL B-16292</strain>
    </source>
</reference>
<sequence>MIDELLTETLRERAESRADLTVLAQRAARRGRRRIATRRLATGSTALVVTGALVIGIAVYRNHGEPSMPVGVSPLVVVPGVPGLPTTDASRLPSRAEVTAGGPDELPFALDAIPAAYDLYDARFGLEPELRLRDDRGASAQLQLLDKPTPIEAAESTQALTVGQRTATLYRSGDFHRVVWEIADGAGVWMHVTAGSDALAMELAEHVRLDRRTHCAVPAAPVALPTGYAVEDCDVSLRLLPEQQRASLDGATITYSQTGTAHRIMMIVVKREPRTKDDEDAALDRKVAGWPAALVPFEDGVQLQLPEFGELTLAMTTSRGATEAEVLAVGKVVRSAPDISMPEHWLPATPG</sequence>
<evidence type="ECO:0000313" key="3">
    <source>
        <dbReference type="Proteomes" id="UP001059617"/>
    </source>
</evidence>
<dbReference type="EMBL" id="CP073720">
    <property type="protein sequence ID" value="UWP86622.1"/>
    <property type="molecule type" value="Genomic_DNA"/>
</dbReference>
<protein>
    <submittedName>
        <fullName evidence="2">Uncharacterized protein</fullName>
    </submittedName>
</protein>
<evidence type="ECO:0000256" key="1">
    <source>
        <dbReference type="SAM" id="Phobius"/>
    </source>
</evidence>
<dbReference type="Proteomes" id="UP001059617">
    <property type="component" value="Chromosome"/>
</dbReference>
<keyword evidence="3" id="KW-1185">Reference proteome</keyword>
<evidence type="ECO:0000313" key="2">
    <source>
        <dbReference type="EMBL" id="UWP86622.1"/>
    </source>
</evidence>
<keyword evidence="1" id="KW-0472">Membrane</keyword>
<proteinExistence type="predicted"/>
<feature type="transmembrane region" description="Helical" evidence="1">
    <location>
        <begin position="40"/>
        <end position="60"/>
    </location>
</feature>
<dbReference type="RefSeq" id="WP_259865975.1">
    <property type="nucleotide sequence ID" value="NZ_BAAAST010000003.1"/>
</dbReference>
<keyword evidence="1" id="KW-1133">Transmembrane helix</keyword>
<keyword evidence="1" id="KW-0812">Transmembrane</keyword>
<organism evidence="2 3">
    <name type="scientific">Dactylosporangium fulvum</name>
    <dbReference type="NCBI Taxonomy" id="53359"/>
    <lineage>
        <taxon>Bacteria</taxon>
        <taxon>Bacillati</taxon>
        <taxon>Actinomycetota</taxon>
        <taxon>Actinomycetes</taxon>
        <taxon>Micromonosporales</taxon>
        <taxon>Micromonosporaceae</taxon>
        <taxon>Dactylosporangium</taxon>
    </lineage>
</organism>
<name>A0ABY5WAQ6_9ACTN</name>